<dbReference type="InterPro" id="IPR050598">
    <property type="entry name" value="AminoAcid_Transporter"/>
</dbReference>
<feature type="transmembrane region" description="Helical" evidence="6">
    <location>
        <begin position="331"/>
        <end position="352"/>
    </location>
</feature>
<feature type="transmembrane region" description="Helical" evidence="6">
    <location>
        <begin position="460"/>
        <end position="481"/>
    </location>
</feature>
<dbReference type="GO" id="GO:0016020">
    <property type="term" value="C:membrane"/>
    <property type="evidence" value="ECO:0007669"/>
    <property type="project" value="UniProtKB-SubCell"/>
</dbReference>
<gene>
    <name evidence="7" type="ORF">EJ08DRAFT_705322</name>
</gene>
<dbReference type="OrthoDB" id="10062876at2759"/>
<keyword evidence="2 6" id="KW-0812">Transmembrane</keyword>
<protein>
    <submittedName>
        <fullName evidence="7">Amino acid transporter</fullName>
    </submittedName>
</protein>
<dbReference type="AlphaFoldDB" id="A0A9P4NGB1"/>
<feature type="transmembrane region" description="Helical" evidence="6">
    <location>
        <begin position="195"/>
        <end position="214"/>
    </location>
</feature>
<dbReference type="PANTHER" id="PTHR11785">
    <property type="entry name" value="AMINO ACID TRANSPORTER"/>
    <property type="match status" value="1"/>
</dbReference>
<keyword evidence="8" id="KW-1185">Reference proteome</keyword>
<organism evidence="7 8">
    <name type="scientific">Tothia fuscella</name>
    <dbReference type="NCBI Taxonomy" id="1048955"/>
    <lineage>
        <taxon>Eukaryota</taxon>
        <taxon>Fungi</taxon>
        <taxon>Dikarya</taxon>
        <taxon>Ascomycota</taxon>
        <taxon>Pezizomycotina</taxon>
        <taxon>Dothideomycetes</taxon>
        <taxon>Pleosporomycetidae</taxon>
        <taxon>Venturiales</taxon>
        <taxon>Cylindrosympodiaceae</taxon>
        <taxon>Tothia</taxon>
    </lineage>
</organism>
<dbReference type="PANTHER" id="PTHR11785:SF402">
    <property type="entry name" value="AMINO ACID TRANSPORTER (EUROFUNG)"/>
    <property type="match status" value="1"/>
</dbReference>
<evidence type="ECO:0000256" key="6">
    <source>
        <dbReference type="SAM" id="Phobius"/>
    </source>
</evidence>
<feature type="transmembrane region" description="Helical" evidence="6">
    <location>
        <begin position="290"/>
        <end position="311"/>
    </location>
</feature>
<keyword evidence="3 6" id="KW-1133">Transmembrane helix</keyword>
<feature type="transmembrane region" description="Helical" evidence="6">
    <location>
        <begin position="519"/>
        <end position="535"/>
    </location>
</feature>
<feature type="transmembrane region" description="Helical" evidence="6">
    <location>
        <begin position="493"/>
        <end position="513"/>
    </location>
</feature>
<feature type="transmembrane region" description="Helical" evidence="6">
    <location>
        <begin position="435"/>
        <end position="454"/>
    </location>
</feature>
<dbReference type="PIRSF" id="PIRSF006060">
    <property type="entry name" value="AA_transporter"/>
    <property type="match status" value="1"/>
</dbReference>
<comment type="caution">
    <text evidence="7">The sequence shown here is derived from an EMBL/GenBank/DDBJ whole genome shotgun (WGS) entry which is preliminary data.</text>
</comment>
<feature type="transmembrane region" description="Helical" evidence="6">
    <location>
        <begin position="251"/>
        <end position="269"/>
    </location>
</feature>
<evidence type="ECO:0000313" key="8">
    <source>
        <dbReference type="Proteomes" id="UP000800235"/>
    </source>
</evidence>
<reference evidence="7" key="1">
    <citation type="journal article" date="2020" name="Stud. Mycol.">
        <title>101 Dothideomycetes genomes: a test case for predicting lifestyles and emergence of pathogens.</title>
        <authorList>
            <person name="Haridas S."/>
            <person name="Albert R."/>
            <person name="Binder M."/>
            <person name="Bloem J."/>
            <person name="Labutti K."/>
            <person name="Salamov A."/>
            <person name="Andreopoulos B."/>
            <person name="Baker S."/>
            <person name="Barry K."/>
            <person name="Bills G."/>
            <person name="Bluhm B."/>
            <person name="Cannon C."/>
            <person name="Castanera R."/>
            <person name="Culley D."/>
            <person name="Daum C."/>
            <person name="Ezra D."/>
            <person name="Gonzalez J."/>
            <person name="Henrissat B."/>
            <person name="Kuo A."/>
            <person name="Liang C."/>
            <person name="Lipzen A."/>
            <person name="Lutzoni F."/>
            <person name="Magnuson J."/>
            <person name="Mondo S."/>
            <person name="Nolan M."/>
            <person name="Ohm R."/>
            <person name="Pangilinan J."/>
            <person name="Park H.-J."/>
            <person name="Ramirez L."/>
            <person name="Alfaro M."/>
            <person name="Sun H."/>
            <person name="Tritt A."/>
            <person name="Yoshinaga Y."/>
            <person name="Zwiers L.-H."/>
            <person name="Turgeon B."/>
            <person name="Goodwin S."/>
            <person name="Spatafora J."/>
            <person name="Crous P."/>
            <person name="Grigoriev I."/>
        </authorList>
    </citation>
    <scope>NUCLEOTIDE SEQUENCE</scope>
    <source>
        <strain evidence="7">CBS 130266</strain>
    </source>
</reference>
<comment type="subcellular location">
    <subcellularLocation>
        <location evidence="1">Membrane</location>
        <topology evidence="1">Multi-pass membrane protein</topology>
    </subcellularLocation>
</comment>
<dbReference type="Gene3D" id="1.20.1740.10">
    <property type="entry name" value="Amino acid/polyamine transporter I"/>
    <property type="match status" value="1"/>
</dbReference>
<feature type="transmembrane region" description="Helical" evidence="6">
    <location>
        <begin position="77"/>
        <end position="100"/>
    </location>
</feature>
<evidence type="ECO:0000256" key="2">
    <source>
        <dbReference type="ARBA" id="ARBA00022692"/>
    </source>
</evidence>
<sequence>MTASAGSIESHDPSNNNDSTAAEDTPLLPSHSAAPPVKHFSTRDSFFLLVSIQIGSGIFTSPSQVDVNTPSPAVALLIWLAGGLLAWTGATAFAELGAMLPSSGGMVEYLRFCYGDLTAGLMALSWILLVKPTASAILAILCVESLVSGFKHTGEGNLVWEKPAAIGVLWLFTLLNCTSTRFVKRMSEVFALFKFFTVAVIMLSGLSMIFYHVFWYDEGGKYGRTTDWYSRNWFKTRPGDTDWSSINTWSLLGHLSAALYGSLFAYSGWDNANFLAAEMKDPGRSLPISINAAMFTVITCFQVANISYYILLPWEVVSSSDAVAVVAMRFTFGKAASIIIGFLIAASCAGALNGNIITYGRMSVAAAGRGYVPAWFYAENGLVARLLQPCINVCGKPFRQAKNSGSFSERFAGNCLAQECHSNSPKPATKDSHRWIALTSGSLVATIFVIVGNFRTLVTFMGLVDMTFFFLPVLAVIILRYRDAAIKRPYKPSVLFSATFCVVCAIVVARSVVFEPFQALIFLVLLFLGAIWYKMRA</sequence>
<dbReference type="InterPro" id="IPR002293">
    <property type="entry name" value="AA/rel_permease1"/>
</dbReference>
<feature type="transmembrane region" description="Helical" evidence="6">
    <location>
        <begin position="121"/>
        <end position="143"/>
    </location>
</feature>
<evidence type="ECO:0000256" key="1">
    <source>
        <dbReference type="ARBA" id="ARBA00004141"/>
    </source>
</evidence>
<dbReference type="EMBL" id="MU007109">
    <property type="protein sequence ID" value="KAF2420543.1"/>
    <property type="molecule type" value="Genomic_DNA"/>
</dbReference>
<evidence type="ECO:0000256" key="3">
    <source>
        <dbReference type="ARBA" id="ARBA00022989"/>
    </source>
</evidence>
<accession>A0A9P4NGB1</accession>
<proteinExistence type="predicted"/>
<feature type="region of interest" description="Disordered" evidence="5">
    <location>
        <begin position="1"/>
        <end position="36"/>
    </location>
</feature>
<feature type="compositionally biased region" description="Polar residues" evidence="5">
    <location>
        <begin position="1"/>
        <end position="22"/>
    </location>
</feature>
<dbReference type="Pfam" id="PF13520">
    <property type="entry name" value="AA_permease_2"/>
    <property type="match status" value="1"/>
</dbReference>
<keyword evidence="4 6" id="KW-0472">Membrane</keyword>
<evidence type="ECO:0000256" key="5">
    <source>
        <dbReference type="SAM" id="MobiDB-lite"/>
    </source>
</evidence>
<name>A0A9P4NGB1_9PEZI</name>
<evidence type="ECO:0000256" key="4">
    <source>
        <dbReference type="ARBA" id="ARBA00023136"/>
    </source>
</evidence>
<dbReference type="Proteomes" id="UP000800235">
    <property type="component" value="Unassembled WGS sequence"/>
</dbReference>
<evidence type="ECO:0000313" key="7">
    <source>
        <dbReference type="EMBL" id="KAF2420543.1"/>
    </source>
</evidence>
<dbReference type="GO" id="GO:0015179">
    <property type="term" value="F:L-amino acid transmembrane transporter activity"/>
    <property type="evidence" value="ECO:0007669"/>
    <property type="project" value="TreeGrafter"/>
</dbReference>